<dbReference type="Proteomes" id="UP000268094">
    <property type="component" value="Unassembled WGS sequence"/>
</dbReference>
<reference evidence="2" key="1">
    <citation type="submission" date="2018-09" db="EMBL/GenBank/DDBJ databases">
        <authorList>
            <person name="Livingstone P.G."/>
            <person name="Whitworth D.E."/>
        </authorList>
    </citation>
    <scope>NUCLEOTIDE SEQUENCE [LARGE SCALE GENOMIC DNA]</scope>
    <source>
        <strain evidence="2">CA054A</strain>
    </source>
</reference>
<gene>
    <name evidence="1" type="ORF">D7V88_13000</name>
</gene>
<protein>
    <submittedName>
        <fullName evidence="1">Uncharacterized protein</fullName>
    </submittedName>
</protein>
<keyword evidence="2" id="KW-1185">Reference proteome</keyword>
<evidence type="ECO:0000313" key="1">
    <source>
        <dbReference type="EMBL" id="RKG89243.1"/>
    </source>
</evidence>
<dbReference type="EMBL" id="RAVZ01000070">
    <property type="protein sequence ID" value="RKG89243.1"/>
    <property type="molecule type" value="Genomic_DNA"/>
</dbReference>
<proteinExistence type="predicted"/>
<sequence length="194" mass="20947">MNGGPRVKLCAPIGPRLEGEHCWDLPRNSQSACTADLRCSGEGGFCARACTLNEPNTCPEGFFCADVNPGPSCLPTCETRGCPDGQHCISSEGGTSTCAKIYGPNCLETPCPEGRKCQVSPDARFPGKVWAECVERCSDKSPNPTCAEGKVCDRYHCLQACDPNGPNPCAEGYHCDRRKETLPWSCQPDSWPDR</sequence>
<organism evidence="1 2">
    <name type="scientific">Corallococcus terminator</name>
    <dbReference type="NCBI Taxonomy" id="2316733"/>
    <lineage>
        <taxon>Bacteria</taxon>
        <taxon>Pseudomonadati</taxon>
        <taxon>Myxococcota</taxon>
        <taxon>Myxococcia</taxon>
        <taxon>Myxococcales</taxon>
        <taxon>Cystobacterineae</taxon>
        <taxon>Myxococcaceae</taxon>
        <taxon>Corallococcus</taxon>
    </lineage>
</organism>
<evidence type="ECO:0000313" key="2">
    <source>
        <dbReference type="Proteomes" id="UP000268094"/>
    </source>
</evidence>
<dbReference type="AlphaFoldDB" id="A0A3A8JIE2"/>
<name>A0A3A8JIE2_9BACT</name>
<accession>A0A3A8JIE2</accession>
<comment type="caution">
    <text evidence="1">The sequence shown here is derived from an EMBL/GenBank/DDBJ whole genome shotgun (WGS) entry which is preliminary data.</text>
</comment>